<dbReference type="SUPFAM" id="SSF54631">
    <property type="entry name" value="CBS-domain pair"/>
    <property type="match status" value="1"/>
</dbReference>
<gene>
    <name evidence="3" type="ORF">SAMN04487865_10819</name>
</gene>
<name>A0A662ZCM6_9GAMM</name>
<keyword evidence="4" id="KW-1185">Reference proteome</keyword>
<dbReference type="Gene3D" id="3.10.580.10">
    <property type="entry name" value="CBS-domain"/>
    <property type="match status" value="1"/>
</dbReference>
<protein>
    <submittedName>
        <fullName evidence="3">CBS domain-containing protein</fullName>
    </submittedName>
</protein>
<dbReference type="InterPro" id="IPR000644">
    <property type="entry name" value="CBS_dom"/>
</dbReference>
<dbReference type="InterPro" id="IPR029044">
    <property type="entry name" value="Nucleotide-diphossugar_trans"/>
</dbReference>
<evidence type="ECO:0000259" key="1">
    <source>
        <dbReference type="Pfam" id="PF00483"/>
    </source>
</evidence>
<dbReference type="PANTHER" id="PTHR22572">
    <property type="entry name" value="SUGAR-1-PHOSPHATE GUANYL TRANSFERASE"/>
    <property type="match status" value="1"/>
</dbReference>
<evidence type="ECO:0000313" key="3">
    <source>
        <dbReference type="EMBL" id="SFK46274.1"/>
    </source>
</evidence>
<dbReference type="Proteomes" id="UP000243374">
    <property type="component" value="Unassembled WGS sequence"/>
</dbReference>
<dbReference type="AlphaFoldDB" id="A0A662ZCM6"/>
<feature type="domain" description="Nucleotidyl transferase" evidence="1">
    <location>
        <begin position="126"/>
        <end position="345"/>
    </location>
</feature>
<dbReference type="InterPro" id="IPR005835">
    <property type="entry name" value="NTP_transferase_dom"/>
</dbReference>
<organism evidence="3 4">
    <name type="scientific">Succinivibrio dextrinosolvens</name>
    <dbReference type="NCBI Taxonomy" id="83771"/>
    <lineage>
        <taxon>Bacteria</taxon>
        <taxon>Pseudomonadati</taxon>
        <taxon>Pseudomonadota</taxon>
        <taxon>Gammaproteobacteria</taxon>
        <taxon>Aeromonadales</taxon>
        <taxon>Succinivibrionaceae</taxon>
        <taxon>Succinivibrio</taxon>
    </lineage>
</organism>
<accession>A0A662ZCM6</accession>
<dbReference type="Gene3D" id="3.90.550.10">
    <property type="entry name" value="Spore Coat Polysaccharide Biosynthesis Protein SpsA, Chain A"/>
    <property type="match status" value="1"/>
</dbReference>
<proteinExistence type="predicted"/>
<dbReference type="Pfam" id="PF00483">
    <property type="entry name" value="NTP_transferase"/>
    <property type="match status" value="1"/>
</dbReference>
<dbReference type="OrthoDB" id="9803871at2"/>
<evidence type="ECO:0000313" key="4">
    <source>
        <dbReference type="Proteomes" id="UP000243374"/>
    </source>
</evidence>
<evidence type="ECO:0000259" key="2">
    <source>
        <dbReference type="Pfam" id="PF00571"/>
    </source>
</evidence>
<dbReference type="EMBL" id="FOSF01000081">
    <property type="protein sequence ID" value="SFK46274.1"/>
    <property type="molecule type" value="Genomic_DNA"/>
</dbReference>
<feature type="domain" description="CBS" evidence="2">
    <location>
        <begin position="13"/>
        <end position="56"/>
    </location>
</feature>
<dbReference type="Pfam" id="PF00571">
    <property type="entry name" value="CBS"/>
    <property type="match status" value="1"/>
</dbReference>
<dbReference type="InterPro" id="IPR050486">
    <property type="entry name" value="Mannose-1P_guanyltransferase"/>
</dbReference>
<reference evidence="3 4" key="1">
    <citation type="submission" date="2016-10" db="EMBL/GenBank/DDBJ databases">
        <authorList>
            <person name="Varghese N."/>
            <person name="Submissions S."/>
        </authorList>
    </citation>
    <scope>NUCLEOTIDE SEQUENCE [LARGE SCALE GENOMIC DNA]</scope>
    <source>
        <strain evidence="3 4">22B</strain>
    </source>
</reference>
<sequence length="351" mass="39492">MNSTLSLDDFITSDSSSLSEAMQKIDKNTHGIVFIADKKGVLIAALTDGDVRRYLLSGGVMNCSAIVAANKNPKSASSLKEAKKIFHKRDFVVIPIVDKTGKIIDLYTGDAKEQKLFRESLNVPVVINAGGKGSRLYPLTKVLPKPLIPVGDLPIIELIMKSYLYNGCNDFHVIVNYKKELIKTYFKENESRYNITWYDENEPLGTGGGLSLLKNKVNDTFFFANCDVLLDSNYADILKFHKENKNIITMVCAYKNFNIPYGVVEIGKDGIIQEMKEKPMISYLTNTGIYVVEPEVLDDIKDNVSIGFPDIIEYERKKGLKTAVYPVRGNDWMDMGQFPELEKMRNRLIGE</sequence>
<dbReference type="RefSeq" id="WP_074841734.1">
    <property type="nucleotide sequence ID" value="NZ_CP047056.1"/>
</dbReference>
<dbReference type="SUPFAM" id="SSF53448">
    <property type="entry name" value="Nucleotide-diphospho-sugar transferases"/>
    <property type="match status" value="1"/>
</dbReference>
<dbReference type="InterPro" id="IPR046342">
    <property type="entry name" value="CBS_dom_sf"/>
</dbReference>